<dbReference type="SUPFAM" id="SSF52540">
    <property type="entry name" value="P-loop containing nucleoside triphosphate hydrolases"/>
    <property type="match status" value="1"/>
</dbReference>
<dbReference type="GO" id="GO:0003924">
    <property type="term" value="F:GTPase activity"/>
    <property type="evidence" value="ECO:0007669"/>
    <property type="project" value="UniProtKB-UniRule"/>
</dbReference>
<evidence type="ECO:0000256" key="7">
    <source>
        <dbReference type="ARBA" id="ARBA00022917"/>
    </source>
</evidence>
<evidence type="ECO:0000256" key="6">
    <source>
        <dbReference type="ARBA" id="ARBA00022842"/>
    </source>
</evidence>
<dbReference type="Pfam" id="PF03143">
    <property type="entry name" value="GTP_EFTU_D3"/>
    <property type="match status" value="1"/>
</dbReference>
<evidence type="ECO:0000256" key="10">
    <source>
        <dbReference type="ARBA" id="ARBA00058140"/>
    </source>
</evidence>
<dbReference type="GO" id="GO:0005829">
    <property type="term" value="C:cytosol"/>
    <property type="evidence" value="ECO:0007669"/>
    <property type="project" value="TreeGrafter"/>
</dbReference>
<keyword evidence="4 13" id="KW-0251">Elongation factor</keyword>
<comment type="catalytic activity">
    <reaction evidence="13">
        <text>GTP + H2O = GDP + phosphate + H(+)</text>
        <dbReference type="Rhea" id="RHEA:19669"/>
        <dbReference type="ChEBI" id="CHEBI:15377"/>
        <dbReference type="ChEBI" id="CHEBI:15378"/>
        <dbReference type="ChEBI" id="CHEBI:37565"/>
        <dbReference type="ChEBI" id="CHEBI:43474"/>
        <dbReference type="ChEBI" id="CHEBI:58189"/>
        <dbReference type="EC" id="3.6.5.3"/>
    </reaction>
</comment>
<dbReference type="GO" id="GO:0003746">
    <property type="term" value="F:translation elongation factor activity"/>
    <property type="evidence" value="ECO:0007669"/>
    <property type="project" value="UniProtKB-UniRule"/>
</dbReference>
<evidence type="ECO:0000256" key="5">
    <source>
        <dbReference type="ARBA" id="ARBA00022801"/>
    </source>
</evidence>
<dbReference type="GO" id="GO:0000287">
    <property type="term" value="F:magnesium ion binding"/>
    <property type="evidence" value="ECO:0007669"/>
    <property type="project" value="UniProtKB-UniRule"/>
</dbReference>
<dbReference type="Pfam" id="PF00009">
    <property type="entry name" value="GTP_EFTU"/>
    <property type="match status" value="1"/>
</dbReference>
<name>A0A9Q3UNK9_9GAMM</name>
<dbReference type="PRINTS" id="PR00315">
    <property type="entry name" value="ELONGATNFCT"/>
</dbReference>
<dbReference type="Gene3D" id="3.40.50.300">
    <property type="entry name" value="P-loop containing nucleotide triphosphate hydrolases"/>
    <property type="match status" value="1"/>
</dbReference>
<evidence type="ECO:0000259" key="14">
    <source>
        <dbReference type="PROSITE" id="PS51722"/>
    </source>
</evidence>
<dbReference type="HAMAP" id="MF_00118_B">
    <property type="entry name" value="EF_Tu_B"/>
    <property type="match status" value="1"/>
</dbReference>
<dbReference type="NCBIfam" id="NF000766">
    <property type="entry name" value="PRK00049.1"/>
    <property type="match status" value="1"/>
</dbReference>
<keyword evidence="7 13" id="KW-0648">Protein biosynthesis</keyword>
<dbReference type="NCBIfam" id="TIGR00485">
    <property type="entry name" value="EF-Tu"/>
    <property type="match status" value="1"/>
</dbReference>
<keyword evidence="2 13" id="KW-0479">Metal-binding</keyword>
<dbReference type="PROSITE" id="PS51722">
    <property type="entry name" value="G_TR_2"/>
    <property type="match status" value="1"/>
</dbReference>
<evidence type="ECO:0000313" key="17">
    <source>
        <dbReference type="Proteomes" id="UP001108027"/>
    </source>
</evidence>
<evidence type="ECO:0000313" key="16">
    <source>
        <dbReference type="EMBL" id="MCC4308754.1"/>
    </source>
</evidence>
<dbReference type="GO" id="GO:0005525">
    <property type="term" value="F:GTP binding"/>
    <property type="evidence" value="ECO:0007669"/>
    <property type="project" value="UniProtKB-UniRule"/>
</dbReference>
<feature type="binding site" evidence="13">
    <location>
        <begin position="137"/>
        <end position="140"/>
    </location>
    <ligand>
        <name>GTP</name>
        <dbReference type="ChEBI" id="CHEBI:37565"/>
    </ligand>
</feature>
<keyword evidence="13" id="KW-0963">Cytoplasm</keyword>
<dbReference type="SUPFAM" id="SSF50465">
    <property type="entry name" value="EF-Tu/eEF-1alpha/eIF2-gamma C-terminal domain"/>
    <property type="match status" value="1"/>
</dbReference>
<evidence type="ECO:0000256" key="1">
    <source>
        <dbReference type="ARBA" id="ARBA00007249"/>
    </source>
</evidence>
<dbReference type="RefSeq" id="WP_204429047.1">
    <property type="nucleotide sequence ID" value="NZ_JADDOL010000010.1"/>
</dbReference>
<keyword evidence="17" id="KW-1185">Reference proteome</keyword>
<dbReference type="InterPro" id="IPR005225">
    <property type="entry name" value="Small_GTP-bd"/>
</dbReference>
<evidence type="ECO:0000256" key="4">
    <source>
        <dbReference type="ARBA" id="ARBA00022768"/>
    </source>
</evidence>
<comment type="function">
    <text evidence="13">GTP hydrolase that promotes the GTP-dependent binding of aminoacyl-tRNA to the A-site of ribosomes during protein biosynthesis.</text>
</comment>
<feature type="domain" description="Tr-type G" evidence="14">
    <location>
        <begin position="10"/>
        <end position="207"/>
    </location>
</feature>
<dbReference type="InterPro" id="IPR050055">
    <property type="entry name" value="EF-Tu_GTPase"/>
</dbReference>
<organism evidence="16 17">
    <name type="scientific">Alloalcanivorax marinus</name>
    <dbReference type="NCBI Taxonomy" id="1177169"/>
    <lineage>
        <taxon>Bacteria</taxon>
        <taxon>Pseudomonadati</taxon>
        <taxon>Pseudomonadota</taxon>
        <taxon>Gammaproteobacteria</taxon>
        <taxon>Oceanospirillales</taxon>
        <taxon>Alcanivoracaceae</taxon>
        <taxon>Alloalcanivorax</taxon>
    </lineage>
</organism>
<dbReference type="PANTHER" id="PTHR43721">
    <property type="entry name" value="ELONGATION FACTOR TU-RELATED"/>
    <property type="match status" value="1"/>
</dbReference>
<dbReference type="PROSITE" id="PS00301">
    <property type="entry name" value="G_TR_1"/>
    <property type="match status" value="1"/>
</dbReference>
<dbReference type="AlphaFoldDB" id="A0A9Q3UNK9"/>
<proteinExistence type="inferred from homology"/>
<feature type="binding site" evidence="13">
    <location>
        <begin position="19"/>
        <end position="26"/>
    </location>
    <ligand>
        <name>GTP</name>
        <dbReference type="ChEBI" id="CHEBI:37565"/>
    </ligand>
</feature>
<evidence type="ECO:0000256" key="2">
    <source>
        <dbReference type="ARBA" id="ARBA00022723"/>
    </source>
</evidence>
<keyword evidence="5 13" id="KW-0378">Hydrolase</keyword>
<comment type="similarity">
    <text evidence="1 13">Belongs to the TRAFAC class translation factor GTPase superfamily. Classic translation factor GTPase family. EF-Tu/EF-1A subfamily.</text>
</comment>
<feature type="binding site" evidence="13">
    <location>
        <position position="26"/>
    </location>
    <ligand>
        <name>Mg(2+)</name>
        <dbReference type="ChEBI" id="CHEBI:18420"/>
    </ligand>
</feature>
<dbReference type="Pfam" id="PF03144">
    <property type="entry name" value="GTP_EFTU_D2"/>
    <property type="match status" value="1"/>
</dbReference>
<dbReference type="InterPro" id="IPR004161">
    <property type="entry name" value="EFTu-like_2"/>
</dbReference>
<dbReference type="EC" id="3.6.5.3" evidence="13"/>
<dbReference type="InterPro" id="IPR041709">
    <property type="entry name" value="EF-Tu_GTP-bd"/>
</dbReference>
<dbReference type="NCBIfam" id="NF009372">
    <property type="entry name" value="PRK12735.1"/>
    <property type="match status" value="1"/>
</dbReference>
<evidence type="ECO:0000256" key="13">
    <source>
        <dbReference type="HAMAP-Rule" id="MF_00118"/>
    </source>
</evidence>
<reference evidence="16" key="1">
    <citation type="submission" date="2021-10" db="EMBL/GenBank/DDBJ databases">
        <title>The diversity and Nitrogen Metabolism of Culturable Nitrate-Utilizing Bacteria Within the Oxygen Minimum Zone of the Changjiang (Yangtze River)Estuary.</title>
        <authorList>
            <person name="Zhang D."/>
            <person name="Zheng J."/>
            <person name="Liu S."/>
            <person name="He W."/>
        </authorList>
    </citation>
    <scope>NUCLEOTIDE SEQUENCE</scope>
    <source>
        <strain evidence="16">FXH-223</strain>
    </source>
</reference>
<dbReference type="CDD" id="cd01884">
    <property type="entry name" value="EF_Tu"/>
    <property type="match status" value="1"/>
</dbReference>
<dbReference type="Gene3D" id="2.40.30.10">
    <property type="entry name" value="Translation factors"/>
    <property type="match status" value="2"/>
</dbReference>
<comment type="subunit">
    <text evidence="11">Monomer. Heterotetramer composed of two EF-Ts.EF-Tu dimer complexes.</text>
</comment>
<dbReference type="InterPro" id="IPR009001">
    <property type="entry name" value="Transl_elong_EF1A/Init_IF2_C"/>
</dbReference>
<feature type="binding site" evidence="13">
    <location>
        <begin position="82"/>
        <end position="86"/>
    </location>
    <ligand>
        <name>GTP</name>
        <dbReference type="ChEBI" id="CHEBI:37565"/>
    </ligand>
</feature>
<dbReference type="FunFam" id="3.40.50.300:FF:000003">
    <property type="entry name" value="Elongation factor Tu"/>
    <property type="match status" value="1"/>
</dbReference>
<dbReference type="InterPro" id="IPR027417">
    <property type="entry name" value="P-loop_NTPase"/>
</dbReference>
<dbReference type="InterPro" id="IPR033720">
    <property type="entry name" value="EFTU_2"/>
</dbReference>
<evidence type="ECO:0000256" key="9">
    <source>
        <dbReference type="ARBA" id="ARBA00029554"/>
    </source>
</evidence>
<dbReference type="SUPFAM" id="SSF50447">
    <property type="entry name" value="Translation proteins"/>
    <property type="match status" value="1"/>
</dbReference>
<dbReference type="InterPro" id="IPR004160">
    <property type="entry name" value="Transl_elong_EFTu/EF1A_C"/>
</dbReference>
<dbReference type="InterPro" id="IPR009000">
    <property type="entry name" value="Transl_B-barrel_sf"/>
</dbReference>
<accession>A0A9Q3UNK9</accession>
<dbReference type="InterPro" id="IPR004541">
    <property type="entry name" value="Transl_elong_EFTu/EF1A_bac/org"/>
</dbReference>
<evidence type="ECO:0000256" key="12">
    <source>
        <dbReference type="ARBA" id="ARBA00064283"/>
    </source>
</evidence>
<comment type="caution">
    <text evidence="16">The sequence shown here is derived from an EMBL/GenBank/DDBJ whole genome shotgun (WGS) entry which is preliminary data.</text>
</comment>
<dbReference type="FunFam" id="2.40.30.10:FF:000001">
    <property type="entry name" value="Elongation factor Tu"/>
    <property type="match status" value="1"/>
</dbReference>
<protein>
    <recommendedName>
        <fullName evidence="9 13">Elongation factor Tu</fullName>
        <shortName evidence="13">EF-Tu</shortName>
        <ecNumber evidence="13">3.6.5.3</ecNumber>
    </recommendedName>
</protein>
<comment type="subunit">
    <text evidence="12">(Microbial infection) Upon infection by bacteriophage Qbeta, part of the viral RNA-dependent RNA polymerase complex, the other subunits are the viral replicase catalytic subunit (AC P14647), host ribosomal protein S1 and EF-Ts.</text>
</comment>
<dbReference type="InterPro" id="IPR031157">
    <property type="entry name" value="G_TR_CS"/>
</dbReference>
<dbReference type="EMBL" id="JAJGNA010000009">
    <property type="protein sequence ID" value="MCC4308754.1"/>
    <property type="molecule type" value="Genomic_DNA"/>
</dbReference>
<evidence type="ECO:0000256" key="3">
    <source>
        <dbReference type="ARBA" id="ARBA00022741"/>
    </source>
</evidence>
<keyword evidence="8 13" id="KW-0342">GTP-binding</keyword>
<dbReference type="NCBIfam" id="TIGR00231">
    <property type="entry name" value="small_GTP"/>
    <property type="match status" value="1"/>
</dbReference>
<dbReference type="EMBL" id="JAJGNA010000009">
    <property type="protein sequence ID" value="MCC4308742.1"/>
    <property type="molecule type" value="Genomic_DNA"/>
</dbReference>
<sequence>MAKEKFERSKPHVNVGTIGHVDHGKTTLTAALTRVCFETWGSGSASAFDQIDNAPEERERGITIATSHVEYDSPNRHYAHVDCPGHADYVKNMITGAAQMDGAILVVSAADGPMPQTREHILLSRQVGVPYIVVFLNKADMVDDEELLELVEMEIRELLSSYDFPGDDTPIIKGSALKALEGDTSDIGMPAVVKLVECLDDYIPEPERAVDQPFLMPIEDVFSISGRGTVVTGRVERGIIKVGDEIEIVGIKDTTKTTCTGVEMFRKLLDEGRAGENVGVLLRGTKRDDVERGQVLAKPGSITPHTKFEGEVYVLSKEEGGRHTPFFNGYRPQFYFRTTDVTGACTLPEGTEMVMPGDNVQMTVQLIAPIAMEEGLRFAVREGGRTVGAGVVSKVIE</sequence>
<keyword evidence="3 13" id="KW-0547">Nucleotide-binding</keyword>
<evidence type="ECO:0000256" key="8">
    <source>
        <dbReference type="ARBA" id="ARBA00023134"/>
    </source>
</evidence>
<dbReference type="PANTHER" id="PTHR43721:SF22">
    <property type="entry name" value="ELONGATION FACTOR TU, MITOCHONDRIAL"/>
    <property type="match status" value="1"/>
</dbReference>
<dbReference type="Proteomes" id="UP001108027">
    <property type="component" value="Unassembled WGS sequence"/>
</dbReference>
<gene>
    <name evidence="13 16" type="primary">tuf</name>
    <name evidence="15" type="ORF">LL252_09195</name>
    <name evidence="16" type="ORF">LL252_09260</name>
</gene>
<dbReference type="CDD" id="cd03707">
    <property type="entry name" value="EFTU_III"/>
    <property type="match status" value="1"/>
</dbReference>
<dbReference type="InterPro" id="IPR000795">
    <property type="entry name" value="T_Tr_GTP-bd_dom"/>
</dbReference>
<evidence type="ECO:0000256" key="11">
    <source>
        <dbReference type="ARBA" id="ARBA00063778"/>
    </source>
</evidence>
<dbReference type="CDD" id="cd03697">
    <property type="entry name" value="EFTU_II"/>
    <property type="match status" value="1"/>
</dbReference>
<keyword evidence="6 13" id="KW-0460">Magnesium</keyword>
<comment type="function">
    <text evidence="10">May play an important regulatory role in cell growth and in the bacterial response to nutrient deprivation.</text>
</comment>
<dbReference type="NCBIfam" id="NF009373">
    <property type="entry name" value="PRK12736.1"/>
    <property type="match status" value="1"/>
</dbReference>
<comment type="subcellular location">
    <subcellularLocation>
        <location evidence="13">Cytoplasm</location>
    </subcellularLocation>
</comment>
<evidence type="ECO:0000313" key="15">
    <source>
        <dbReference type="EMBL" id="MCC4308742.1"/>
    </source>
</evidence>